<sequence length="111" mass="13470">MFCRDEDFCEFRNKKRRNHVCIVHMKLHKQNPRDFWRKLSYLGLQTKLQSYNGMNLPTEVTSNDISFHFFNVARGINIDKDYLNPIQNKKTNYYNQFEFKLIRSREVCNLG</sequence>
<keyword evidence="2" id="KW-1185">Reference proteome</keyword>
<reference evidence="1 2" key="1">
    <citation type="submission" date="2023-03" db="EMBL/GenBank/DDBJ databases">
        <title>Genome insight into feeding habits of ladybird beetles.</title>
        <authorList>
            <person name="Li H.-S."/>
            <person name="Huang Y.-H."/>
            <person name="Pang H."/>
        </authorList>
    </citation>
    <scope>NUCLEOTIDE SEQUENCE [LARGE SCALE GENOMIC DNA]</scope>
    <source>
        <strain evidence="1">SYSU_2023b</strain>
        <tissue evidence="1">Whole body</tissue>
    </source>
</reference>
<gene>
    <name evidence="1" type="ORF">WA026_008637</name>
</gene>
<name>A0AAW1U8P2_9CUCU</name>
<dbReference type="EMBL" id="JARQZJ010000063">
    <property type="protein sequence ID" value="KAK9880122.1"/>
    <property type="molecule type" value="Genomic_DNA"/>
</dbReference>
<accession>A0AAW1U8P2</accession>
<proteinExistence type="predicted"/>
<organism evidence="1 2">
    <name type="scientific">Henosepilachna vigintioctopunctata</name>
    <dbReference type="NCBI Taxonomy" id="420089"/>
    <lineage>
        <taxon>Eukaryota</taxon>
        <taxon>Metazoa</taxon>
        <taxon>Ecdysozoa</taxon>
        <taxon>Arthropoda</taxon>
        <taxon>Hexapoda</taxon>
        <taxon>Insecta</taxon>
        <taxon>Pterygota</taxon>
        <taxon>Neoptera</taxon>
        <taxon>Endopterygota</taxon>
        <taxon>Coleoptera</taxon>
        <taxon>Polyphaga</taxon>
        <taxon>Cucujiformia</taxon>
        <taxon>Coccinelloidea</taxon>
        <taxon>Coccinellidae</taxon>
        <taxon>Epilachninae</taxon>
        <taxon>Epilachnini</taxon>
        <taxon>Henosepilachna</taxon>
    </lineage>
</organism>
<evidence type="ECO:0000313" key="1">
    <source>
        <dbReference type="EMBL" id="KAK9880122.1"/>
    </source>
</evidence>
<evidence type="ECO:0000313" key="2">
    <source>
        <dbReference type="Proteomes" id="UP001431783"/>
    </source>
</evidence>
<comment type="caution">
    <text evidence="1">The sequence shown here is derived from an EMBL/GenBank/DDBJ whole genome shotgun (WGS) entry which is preliminary data.</text>
</comment>
<protein>
    <submittedName>
        <fullName evidence="1">Uncharacterized protein</fullName>
    </submittedName>
</protein>
<dbReference type="Proteomes" id="UP001431783">
    <property type="component" value="Unassembled WGS sequence"/>
</dbReference>
<dbReference type="AlphaFoldDB" id="A0AAW1U8P2"/>